<evidence type="ECO:0000256" key="5">
    <source>
        <dbReference type="ARBA" id="ARBA00038359"/>
    </source>
</evidence>
<dbReference type="EMBL" id="JAAQHG020000043">
    <property type="protein sequence ID" value="KAL1582820.1"/>
    <property type="molecule type" value="Genomic_DNA"/>
</dbReference>
<evidence type="ECO:0000256" key="2">
    <source>
        <dbReference type="ARBA" id="ARBA00022692"/>
    </source>
</evidence>
<evidence type="ECO:0000313" key="10">
    <source>
        <dbReference type="Proteomes" id="UP000803884"/>
    </source>
</evidence>
<dbReference type="PANTHER" id="PTHR33048:SF47">
    <property type="entry name" value="INTEGRAL MEMBRANE PROTEIN-RELATED"/>
    <property type="match status" value="1"/>
</dbReference>
<dbReference type="RefSeq" id="XP_069225927.1">
    <property type="nucleotide sequence ID" value="XM_069377238.1"/>
</dbReference>
<evidence type="ECO:0000256" key="3">
    <source>
        <dbReference type="ARBA" id="ARBA00022989"/>
    </source>
</evidence>
<keyword evidence="2 7" id="KW-0812">Transmembrane</keyword>
<dbReference type="AlphaFoldDB" id="A0AB34KHN7"/>
<dbReference type="InterPro" id="IPR052337">
    <property type="entry name" value="SAT4-like"/>
</dbReference>
<name>A0AB34KHN7_9PEZI</name>
<evidence type="ECO:0000259" key="8">
    <source>
        <dbReference type="Pfam" id="PF20684"/>
    </source>
</evidence>
<keyword evidence="10" id="KW-1185">Reference proteome</keyword>
<dbReference type="PANTHER" id="PTHR33048">
    <property type="entry name" value="PTH11-LIKE INTEGRAL MEMBRANE PROTEIN (AFU_ORTHOLOGUE AFUA_5G11245)"/>
    <property type="match status" value="1"/>
</dbReference>
<feature type="region of interest" description="Disordered" evidence="6">
    <location>
        <begin position="318"/>
        <end position="339"/>
    </location>
</feature>
<protein>
    <recommendedName>
        <fullName evidence="8">Rhodopsin domain-containing protein</fullName>
    </recommendedName>
</protein>
<dbReference type="Proteomes" id="UP000803884">
    <property type="component" value="Unassembled WGS sequence"/>
</dbReference>
<comment type="subcellular location">
    <subcellularLocation>
        <location evidence="1">Membrane</location>
        <topology evidence="1">Multi-pass membrane protein</topology>
    </subcellularLocation>
</comment>
<feature type="transmembrane region" description="Helical" evidence="7">
    <location>
        <begin position="251"/>
        <end position="274"/>
    </location>
</feature>
<evidence type="ECO:0000256" key="6">
    <source>
        <dbReference type="SAM" id="MobiDB-lite"/>
    </source>
</evidence>
<feature type="transmembrane region" description="Helical" evidence="7">
    <location>
        <begin position="6"/>
        <end position="30"/>
    </location>
</feature>
<reference evidence="9 10" key="1">
    <citation type="journal article" date="2020" name="Microbiol. Resour. Announc.">
        <title>Draft Genome Sequence of a Cladosporium Species Isolated from the Mesophotic Ascidian Didemnum maculosum.</title>
        <authorList>
            <person name="Gioti A."/>
            <person name="Siaperas R."/>
            <person name="Nikolaivits E."/>
            <person name="Le Goff G."/>
            <person name="Ouazzani J."/>
            <person name="Kotoulas G."/>
            <person name="Topakas E."/>
        </authorList>
    </citation>
    <scope>NUCLEOTIDE SEQUENCE [LARGE SCALE GENOMIC DNA]</scope>
    <source>
        <strain evidence="9 10">TM138-S3</strain>
    </source>
</reference>
<feature type="domain" description="Rhodopsin" evidence="8">
    <location>
        <begin position="26"/>
        <end position="275"/>
    </location>
</feature>
<comment type="caution">
    <text evidence="9">The sequence shown here is derived from an EMBL/GenBank/DDBJ whole genome shotgun (WGS) entry which is preliminary data.</text>
</comment>
<evidence type="ECO:0000256" key="7">
    <source>
        <dbReference type="SAM" id="Phobius"/>
    </source>
</evidence>
<feature type="transmembrane region" description="Helical" evidence="7">
    <location>
        <begin position="42"/>
        <end position="62"/>
    </location>
</feature>
<dbReference type="GO" id="GO:0016020">
    <property type="term" value="C:membrane"/>
    <property type="evidence" value="ECO:0007669"/>
    <property type="project" value="UniProtKB-SubCell"/>
</dbReference>
<feature type="transmembrane region" description="Helical" evidence="7">
    <location>
        <begin position="94"/>
        <end position="112"/>
    </location>
</feature>
<comment type="similarity">
    <text evidence="5">Belongs to the SAT4 family.</text>
</comment>
<evidence type="ECO:0000256" key="4">
    <source>
        <dbReference type="ARBA" id="ARBA00023136"/>
    </source>
</evidence>
<dbReference type="InterPro" id="IPR049326">
    <property type="entry name" value="Rhodopsin_dom_fungi"/>
</dbReference>
<proteinExistence type="inferred from homology"/>
<keyword evidence="4 7" id="KW-0472">Membrane</keyword>
<dbReference type="GeneID" id="96010076"/>
<evidence type="ECO:0000256" key="1">
    <source>
        <dbReference type="ARBA" id="ARBA00004141"/>
    </source>
</evidence>
<accession>A0AB34KHN7</accession>
<sequence length="371" mass="41489">MPETIQPAALAIIVVFTVASTVFVALRVGIRAHTNQFKTDDLLCLVAWILSTANGGVLYRYVQVSYIGYHVWDIPKASVDETVYEFKLSMAQQLLYNPILCLVKASLILFLLRLNSQYKLTRYSLKGLFVFNLGHMVATFFGALTQCLPIHMYWDRFKTDRVVDGQVMYSCFNAEAFSMSTASIAILTDILILIFPIVMVWPLRMNRRKKIAVAGVLSLGWSVVIIGIIRLKYFYDFFHVSAADPSYSVSVTVSTIEINVAIIASCGPAMNAIVNRFAPRFFGSRGSPPPTTSFAHDVPPEDYDLPSRTPRKFYVPSITSSRNTSRPYRAREDDGEGLDSIVDNDSLGSKRADIIRAMIDTDKGGRGLYVR</sequence>
<gene>
    <name evidence="9" type="ORF">WHR41_08634</name>
</gene>
<organism evidence="9 10">
    <name type="scientific">Cladosporium halotolerans</name>
    <dbReference type="NCBI Taxonomy" id="1052096"/>
    <lineage>
        <taxon>Eukaryota</taxon>
        <taxon>Fungi</taxon>
        <taxon>Dikarya</taxon>
        <taxon>Ascomycota</taxon>
        <taxon>Pezizomycotina</taxon>
        <taxon>Dothideomycetes</taxon>
        <taxon>Dothideomycetidae</taxon>
        <taxon>Cladosporiales</taxon>
        <taxon>Cladosporiaceae</taxon>
        <taxon>Cladosporium</taxon>
    </lineage>
</organism>
<feature type="transmembrane region" description="Helical" evidence="7">
    <location>
        <begin position="133"/>
        <end position="154"/>
    </location>
</feature>
<keyword evidence="3 7" id="KW-1133">Transmembrane helix</keyword>
<feature type="transmembrane region" description="Helical" evidence="7">
    <location>
        <begin position="211"/>
        <end position="231"/>
    </location>
</feature>
<dbReference type="Pfam" id="PF20684">
    <property type="entry name" value="Fung_rhodopsin"/>
    <property type="match status" value="1"/>
</dbReference>
<evidence type="ECO:0000313" key="9">
    <source>
        <dbReference type="EMBL" id="KAL1582820.1"/>
    </source>
</evidence>
<feature type="transmembrane region" description="Helical" evidence="7">
    <location>
        <begin position="174"/>
        <end position="199"/>
    </location>
</feature>